<feature type="transmembrane region" description="Helical" evidence="2">
    <location>
        <begin position="140"/>
        <end position="160"/>
    </location>
</feature>
<dbReference type="AlphaFoldDB" id="A0A6C0J3Z2"/>
<keyword evidence="2" id="KW-0812">Transmembrane</keyword>
<dbReference type="EMBL" id="MN740295">
    <property type="protein sequence ID" value="QHT98677.1"/>
    <property type="molecule type" value="Genomic_DNA"/>
</dbReference>
<protein>
    <submittedName>
        <fullName evidence="3">Uncharacterized protein</fullName>
    </submittedName>
</protein>
<sequence length="221" mass="24627">MNKTVKIGPTQTLFDLNGQTTNFNIDFSIKSSIPNTDFYCVVVDQSSLDNGEYNFQQSNAGEIGGNIVYDKNIYQNFVICLKSNHPEHEVTIMLDKSEIPPSSQQKPQPPQSNPPPPEKQEQQIKENYISTKESSKSSLFNWKIILIVVLVAGAIGYLWYSSKKDTTVSEKIEALVTSSPALSSNSSNFNSPASQDFSIGNRHVNPIDSNIMSKLNKLKFK</sequence>
<accession>A0A6C0J3Z2</accession>
<name>A0A6C0J3Z2_9ZZZZ</name>
<evidence type="ECO:0000313" key="3">
    <source>
        <dbReference type="EMBL" id="QHT98677.1"/>
    </source>
</evidence>
<evidence type="ECO:0000256" key="1">
    <source>
        <dbReference type="SAM" id="MobiDB-lite"/>
    </source>
</evidence>
<keyword evidence="2" id="KW-0472">Membrane</keyword>
<evidence type="ECO:0000256" key="2">
    <source>
        <dbReference type="SAM" id="Phobius"/>
    </source>
</evidence>
<organism evidence="3">
    <name type="scientific">viral metagenome</name>
    <dbReference type="NCBI Taxonomy" id="1070528"/>
    <lineage>
        <taxon>unclassified sequences</taxon>
        <taxon>metagenomes</taxon>
        <taxon>organismal metagenomes</taxon>
    </lineage>
</organism>
<reference evidence="3" key="1">
    <citation type="journal article" date="2020" name="Nature">
        <title>Giant virus diversity and host interactions through global metagenomics.</title>
        <authorList>
            <person name="Schulz F."/>
            <person name="Roux S."/>
            <person name="Paez-Espino D."/>
            <person name="Jungbluth S."/>
            <person name="Walsh D.A."/>
            <person name="Denef V.J."/>
            <person name="McMahon K.D."/>
            <person name="Konstantinidis K.T."/>
            <person name="Eloe-Fadrosh E.A."/>
            <person name="Kyrpides N.C."/>
            <person name="Woyke T."/>
        </authorList>
    </citation>
    <scope>NUCLEOTIDE SEQUENCE</scope>
    <source>
        <strain evidence="3">GVMAG-M-3300025676-16</strain>
    </source>
</reference>
<proteinExistence type="predicted"/>
<feature type="compositionally biased region" description="Pro residues" evidence="1">
    <location>
        <begin position="107"/>
        <end position="117"/>
    </location>
</feature>
<feature type="region of interest" description="Disordered" evidence="1">
    <location>
        <begin position="98"/>
        <end position="123"/>
    </location>
</feature>
<keyword evidence="2" id="KW-1133">Transmembrane helix</keyword>